<gene>
    <name evidence="2" type="ORF">SAMN05216388_1007139</name>
</gene>
<feature type="compositionally biased region" description="Basic and acidic residues" evidence="1">
    <location>
        <begin position="42"/>
        <end position="52"/>
    </location>
</feature>
<evidence type="ECO:0000313" key="2">
    <source>
        <dbReference type="EMBL" id="SEO04669.1"/>
    </source>
</evidence>
<feature type="compositionally biased region" description="Low complexity" evidence="1">
    <location>
        <begin position="71"/>
        <end position="89"/>
    </location>
</feature>
<dbReference type="InterPro" id="IPR055519">
    <property type="entry name" value="DUF7093"/>
</dbReference>
<feature type="region of interest" description="Disordered" evidence="1">
    <location>
        <begin position="42"/>
        <end position="264"/>
    </location>
</feature>
<organism evidence="2 3">
    <name type="scientific">Halorientalis persicus</name>
    <dbReference type="NCBI Taxonomy" id="1367881"/>
    <lineage>
        <taxon>Archaea</taxon>
        <taxon>Methanobacteriati</taxon>
        <taxon>Methanobacteriota</taxon>
        <taxon>Stenosarchaea group</taxon>
        <taxon>Halobacteria</taxon>
        <taxon>Halobacteriales</taxon>
        <taxon>Haloarculaceae</taxon>
        <taxon>Halorientalis</taxon>
    </lineage>
</organism>
<dbReference type="OrthoDB" id="205650at2157"/>
<keyword evidence="3" id="KW-1185">Reference proteome</keyword>
<accession>A0A1H8LHY3</accession>
<dbReference type="EMBL" id="FOCX01000007">
    <property type="protein sequence ID" value="SEO04669.1"/>
    <property type="molecule type" value="Genomic_DNA"/>
</dbReference>
<feature type="compositionally biased region" description="Acidic residues" evidence="1">
    <location>
        <begin position="228"/>
        <end position="242"/>
    </location>
</feature>
<feature type="compositionally biased region" description="Acidic residues" evidence="1">
    <location>
        <begin position="139"/>
        <end position="183"/>
    </location>
</feature>
<protein>
    <submittedName>
        <fullName evidence="2">Uncharacterized protein</fullName>
    </submittedName>
</protein>
<evidence type="ECO:0000313" key="3">
    <source>
        <dbReference type="Proteomes" id="UP000198775"/>
    </source>
</evidence>
<dbReference type="AlphaFoldDB" id="A0A1H8LHY3"/>
<sequence>MAIKCSLLGHKFSGTEVEEEREEQGSEVVITIEEVEVCERCGKRRVVSENKEVTSLAASDEGDPDTETEPGPESAAESDPAAETAEPDAQAPPPGPNMGAAEDDAELLDAGGDGDDAATVDDEPEPEPEPDIATAGETGVEDEPTGEDDGAVILDDDDEPEREPGEWPEDEGAPEDEAEPEPEAIERAATEAVEDTEEPEPAAESAETEEWPDEYGYEEESAKAPEVDWPEEDEGDDEEWEPGESLTQRIDSDVEPAGAATVTVPEGEFYCPECGFTTLVEESSLRAGDFCPSCRRGSLEHRAEDATRKE</sequence>
<name>A0A1H8LHY3_9EURY</name>
<feature type="compositionally biased region" description="Acidic residues" evidence="1">
    <location>
        <begin position="101"/>
        <end position="130"/>
    </location>
</feature>
<dbReference type="RefSeq" id="WP_092659561.1">
    <property type="nucleotide sequence ID" value="NZ_FOCX01000007.1"/>
</dbReference>
<dbReference type="Pfam" id="PF23373">
    <property type="entry name" value="DUF7093"/>
    <property type="match status" value="1"/>
</dbReference>
<dbReference type="Proteomes" id="UP000198775">
    <property type="component" value="Unassembled WGS sequence"/>
</dbReference>
<feature type="compositionally biased region" description="Acidic residues" evidence="1">
    <location>
        <begin position="60"/>
        <end position="70"/>
    </location>
</feature>
<feature type="compositionally biased region" description="Acidic residues" evidence="1">
    <location>
        <begin position="192"/>
        <end position="219"/>
    </location>
</feature>
<evidence type="ECO:0000256" key="1">
    <source>
        <dbReference type="SAM" id="MobiDB-lite"/>
    </source>
</evidence>
<proteinExistence type="predicted"/>
<reference evidence="3" key="1">
    <citation type="submission" date="2016-10" db="EMBL/GenBank/DDBJ databases">
        <authorList>
            <person name="Varghese N."/>
            <person name="Submissions S."/>
        </authorList>
    </citation>
    <scope>NUCLEOTIDE SEQUENCE [LARGE SCALE GENOMIC DNA]</scope>
    <source>
        <strain evidence="3">IBRC-M 10043</strain>
    </source>
</reference>